<dbReference type="PANTHER" id="PTHR13343">
    <property type="entry name" value="CREG1 PROTEIN"/>
    <property type="match status" value="1"/>
</dbReference>
<accession>A0ABX7B427</accession>
<evidence type="ECO:0000259" key="2">
    <source>
        <dbReference type="Pfam" id="PF01243"/>
    </source>
</evidence>
<sequence length="260" mass="28085">MNTSTGPGPAPDPAPGTGPDVAAAARRVMRATGRAALSTAQRDAAGWPYPSLVLAALDHDASPLLFLSDLADHTANIKMDPRVGLLFDGTAGLDEPLAGSRVSVLGRAERSDDPRHRVRFLARHESASLYAGFGDFAIYRIAVERAHLVAGFGRIRWIAGDDLLFRLPDIETLALRDADIVEHMNEDHADAVELYATVLLGREGGGWKLTGIDPDGCDLRLGGRTARMDFGRTVFDAEGARRELVDLVRRARRIRGETQA</sequence>
<evidence type="ECO:0000313" key="4">
    <source>
        <dbReference type="EMBL" id="QQP89114.1"/>
    </source>
</evidence>
<organism evidence="4 5">
    <name type="scientific">Skermanella cutis</name>
    <dbReference type="NCBI Taxonomy" id="2775420"/>
    <lineage>
        <taxon>Bacteria</taxon>
        <taxon>Pseudomonadati</taxon>
        <taxon>Pseudomonadota</taxon>
        <taxon>Alphaproteobacteria</taxon>
        <taxon>Rhodospirillales</taxon>
        <taxon>Azospirillaceae</taxon>
        <taxon>Skermanella</taxon>
    </lineage>
</organism>
<dbReference type="RefSeq" id="WP_201074951.1">
    <property type="nucleotide sequence ID" value="NZ_CP067420.1"/>
</dbReference>
<dbReference type="Gene3D" id="3.20.180.10">
    <property type="entry name" value="PNP-oxidase-like"/>
    <property type="match status" value="1"/>
</dbReference>
<dbReference type="Proteomes" id="UP000595197">
    <property type="component" value="Chromosome"/>
</dbReference>
<dbReference type="Pfam" id="PF01243">
    <property type="entry name" value="PNPOx_N"/>
    <property type="match status" value="1"/>
</dbReference>
<dbReference type="InterPro" id="IPR019595">
    <property type="entry name" value="DUF2470"/>
</dbReference>
<feature type="domain" description="DUF2470" evidence="3">
    <location>
        <begin position="178"/>
        <end position="247"/>
    </location>
</feature>
<protein>
    <submittedName>
        <fullName evidence="4">DUF2470 domain-containing protein</fullName>
    </submittedName>
</protein>
<dbReference type="InterPro" id="IPR037119">
    <property type="entry name" value="Haem_oxidase_HugZ-like_sf"/>
</dbReference>
<name>A0ABX7B427_9PROT</name>
<proteinExistence type="predicted"/>
<evidence type="ECO:0000313" key="5">
    <source>
        <dbReference type="Proteomes" id="UP000595197"/>
    </source>
</evidence>
<dbReference type="InterPro" id="IPR012349">
    <property type="entry name" value="Split_barrel_FMN-bd"/>
</dbReference>
<gene>
    <name evidence="4" type="ORF">IGS68_24460</name>
</gene>
<dbReference type="SUPFAM" id="SSF50475">
    <property type="entry name" value="FMN-binding split barrel"/>
    <property type="match status" value="1"/>
</dbReference>
<dbReference type="Pfam" id="PF10615">
    <property type="entry name" value="DUF2470"/>
    <property type="match status" value="1"/>
</dbReference>
<evidence type="ECO:0000256" key="1">
    <source>
        <dbReference type="SAM" id="MobiDB-lite"/>
    </source>
</evidence>
<dbReference type="PANTHER" id="PTHR13343:SF17">
    <property type="entry name" value="CELLULAR REPRESSOR OF E1A-STIMULATED GENES, ISOFORM A"/>
    <property type="match status" value="1"/>
</dbReference>
<reference evidence="4" key="1">
    <citation type="submission" date="2021-02" db="EMBL/GenBank/DDBJ databases">
        <title>Skermanella TT6 skin isolate.</title>
        <authorList>
            <person name="Lee K."/>
            <person name="Ganzorig M."/>
        </authorList>
    </citation>
    <scope>NUCLEOTIDE SEQUENCE</scope>
    <source>
        <strain evidence="4">TT6</strain>
    </source>
</reference>
<dbReference type="InterPro" id="IPR011576">
    <property type="entry name" value="Pyridox_Oxase_N"/>
</dbReference>
<feature type="domain" description="Pyridoxamine 5'-phosphate oxidase N-terminal" evidence="2">
    <location>
        <begin position="24"/>
        <end position="149"/>
    </location>
</feature>
<dbReference type="Gene3D" id="2.30.110.10">
    <property type="entry name" value="Electron Transport, Fmn-binding Protein, Chain A"/>
    <property type="match status" value="1"/>
</dbReference>
<dbReference type="EMBL" id="CP067420">
    <property type="protein sequence ID" value="QQP89114.1"/>
    <property type="molecule type" value="Genomic_DNA"/>
</dbReference>
<keyword evidence="5" id="KW-1185">Reference proteome</keyword>
<evidence type="ECO:0000259" key="3">
    <source>
        <dbReference type="Pfam" id="PF10615"/>
    </source>
</evidence>
<feature type="region of interest" description="Disordered" evidence="1">
    <location>
        <begin position="1"/>
        <end position="20"/>
    </location>
</feature>